<dbReference type="EMBL" id="BAAAUD010000031">
    <property type="protein sequence ID" value="GAA2942177.1"/>
    <property type="molecule type" value="Genomic_DNA"/>
</dbReference>
<feature type="compositionally biased region" description="Low complexity" evidence="1">
    <location>
        <begin position="27"/>
        <end position="36"/>
    </location>
</feature>
<proteinExistence type="predicted"/>
<evidence type="ECO:0000256" key="1">
    <source>
        <dbReference type="SAM" id="MobiDB-lite"/>
    </source>
</evidence>
<dbReference type="Proteomes" id="UP001500403">
    <property type="component" value="Unassembled WGS sequence"/>
</dbReference>
<evidence type="ECO:0000313" key="3">
    <source>
        <dbReference type="Proteomes" id="UP001500403"/>
    </source>
</evidence>
<keyword evidence="3" id="KW-1185">Reference proteome</keyword>
<protein>
    <submittedName>
        <fullName evidence="2">Uncharacterized protein</fullName>
    </submittedName>
</protein>
<evidence type="ECO:0000313" key="2">
    <source>
        <dbReference type="EMBL" id="GAA2942177.1"/>
    </source>
</evidence>
<comment type="caution">
    <text evidence="2">The sequence shown here is derived from an EMBL/GenBank/DDBJ whole genome shotgun (WGS) entry which is preliminary data.</text>
</comment>
<name>A0ABN3X8Z3_9ACTN</name>
<feature type="region of interest" description="Disordered" evidence="1">
    <location>
        <begin position="1"/>
        <end position="38"/>
    </location>
</feature>
<accession>A0ABN3X8Z3</accession>
<sequence length="89" mass="9091">MRARLPPPGRSGGSGGCVPGPTPVLPPSGLRSSPLSAGCRARGRSTFRLGGQAWGTQFRPEAMPRSVTGRARENAIPRKAGAGADEIVA</sequence>
<organism evidence="2 3">
    <name type="scientific">Streptomyces enissocaesilis</name>
    <dbReference type="NCBI Taxonomy" id="332589"/>
    <lineage>
        <taxon>Bacteria</taxon>
        <taxon>Bacillati</taxon>
        <taxon>Actinomycetota</taxon>
        <taxon>Actinomycetes</taxon>
        <taxon>Kitasatosporales</taxon>
        <taxon>Streptomycetaceae</taxon>
        <taxon>Streptomyces</taxon>
        <taxon>Streptomyces rochei group</taxon>
    </lineage>
</organism>
<reference evidence="2 3" key="1">
    <citation type="journal article" date="2019" name="Int. J. Syst. Evol. Microbiol.">
        <title>The Global Catalogue of Microorganisms (GCM) 10K type strain sequencing project: providing services to taxonomists for standard genome sequencing and annotation.</title>
        <authorList>
            <consortium name="The Broad Institute Genomics Platform"/>
            <consortium name="The Broad Institute Genome Sequencing Center for Infectious Disease"/>
            <person name="Wu L."/>
            <person name="Ma J."/>
        </authorList>
    </citation>
    <scope>NUCLEOTIDE SEQUENCE [LARGE SCALE GENOMIC DNA]</scope>
    <source>
        <strain evidence="2 3">JCM 9088</strain>
    </source>
</reference>
<gene>
    <name evidence="2" type="ORF">GCM10010446_29270</name>
</gene>
<feature type="region of interest" description="Disordered" evidence="1">
    <location>
        <begin position="64"/>
        <end position="89"/>
    </location>
</feature>